<dbReference type="PANTHER" id="PTHR35526:SF3">
    <property type="entry name" value="ANTI-SIGMA-F FACTOR RSBW"/>
    <property type="match status" value="1"/>
</dbReference>
<feature type="domain" description="Histidine kinase/HSP90-like ATPase" evidence="2">
    <location>
        <begin position="17"/>
        <end position="133"/>
    </location>
</feature>
<evidence type="ECO:0000313" key="3">
    <source>
        <dbReference type="EMBL" id="GIJ59798.1"/>
    </source>
</evidence>
<dbReference type="GO" id="GO:0004674">
    <property type="term" value="F:protein serine/threonine kinase activity"/>
    <property type="evidence" value="ECO:0007669"/>
    <property type="project" value="UniProtKB-KW"/>
</dbReference>
<dbReference type="SUPFAM" id="SSF55874">
    <property type="entry name" value="ATPase domain of HSP90 chaperone/DNA topoisomerase II/histidine kinase"/>
    <property type="match status" value="1"/>
</dbReference>
<name>A0A8J3ZEH2_9ACTN</name>
<dbReference type="Gene3D" id="3.30.565.10">
    <property type="entry name" value="Histidine kinase-like ATPase, C-terminal domain"/>
    <property type="match status" value="1"/>
</dbReference>
<comment type="caution">
    <text evidence="3">The sequence shown here is derived from an EMBL/GenBank/DDBJ whole genome shotgun (WGS) entry which is preliminary data.</text>
</comment>
<evidence type="ECO:0000313" key="4">
    <source>
        <dbReference type="Proteomes" id="UP000612585"/>
    </source>
</evidence>
<gene>
    <name evidence="3" type="ORF">Vau01_073140</name>
</gene>
<accession>A0A8J3ZEH2</accession>
<dbReference type="AlphaFoldDB" id="A0A8J3ZEH2"/>
<dbReference type="EMBL" id="BOPG01000048">
    <property type="protein sequence ID" value="GIJ59798.1"/>
    <property type="molecule type" value="Genomic_DNA"/>
</dbReference>
<keyword evidence="4" id="KW-1185">Reference proteome</keyword>
<keyword evidence="1" id="KW-0808">Transferase</keyword>
<evidence type="ECO:0000256" key="1">
    <source>
        <dbReference type="ARBA" id="ARBA00022527"/>
    </source>
</evidence>
<dbReference type="InterPro" id="IPR036890">
    <property type="entry name" value="HATPase_C_sf"/>
</dbReference>
<proteinExistence type="predicted"/>
<dbReference type="RefSeq" id="WP_239152135.1">
    <property type="nucleotide sequence ID" value="NZ_BOPG01000048.1"/>
</dbReference>
<dbReference type="PANTHER" id="PTHR35526">
    <property type="entry name" value="ANTI-SIGMA-F FACTOR RSBW-RELATED"/>
    <property type="match status" value="1"/>
</dbReference>
<organism evidence="3 4">
    <name type="scientific">Virgisporangium aurantiacum</name>
    <dbReference type="NCBI Taxonomy" id="175570"/>
    <lineage>
        <taxon>Bacteria</taxon>
        <taxon>Bacillati</taxon>
        <taxon>Actinomycetota</taxon>
        <taxon>Actinomycetes</taxon>
        <taxon>Micromonosporales</taxon>
        <taxon>Micromonosporaceae</taxon>
        <taxon>Virgisporangium</taxon>
    </lineage>
</organism>
<sequence length="136" mass="14355">MSTTVSAERTWCVVVPYQPRGARVARQRLSAALAGLVTQERMSDAMSIAAELVGNAVRHATPLPGGVVRVAWHLLVDGGLLIRVTDGGSANSNAPMIRPPSADAVDGRGLAIVAAMSRRWGVERDGLGQCVWAELQ</sequence>
<dbReference type="Proteomes" id="UP000612585">
    <property type="component" value="Unassembled WGS sequence"/>
</dbReference>
<keyword evidence="1" id="KW-0418">Kinase</keyword>
<reference evidence="3" key="1">
    <citation type="submission" date="2021-01" db="EMBL/GenBank/DDBJ databases">
        <title>Whole genome shotgun sequence of Virgisporangium aurantiacum NBRC 16421.</title>
        <authorList>
            <person name="Komaki H."/>
            <person name="Tamura T."/>
        </authorList>
    </citation>
    <scope>NUCLEOTIDE SEQUENCE</scope>
    <source>
        <strain evidence="3">NBRC 16421</strain>
    </source>
</reference>
<dbReference type="Pfam" id="PF13581">
    <property type="entry name" value="HATPase_c_2"/>
    <property type="match status" value="1"/>
</dbReference>
<dbReference type="CDD" id="cd16936">
    <property type="entry name" value="HATPase_RsbW-like"/>
    <property type="match status" value="1"/>
</dbReference>
<dbReference type="InterPro" id="IPR050267">
    <property type="entry name" value="Anti-sigma-factor_SerPK"/>
</dbReference>
<protein>
    <recommendedName>
        <fullName evidence="2">Histidine kinase/HSP90-like ATPase domain-containing protein</fullName>
    </recommendedName>
</protein>
<dbReference type="InterPro" id="IPR003594">
    <property type="entry name" value="HATPase_dom"/>
</dbReference>
<keyword evidence="1" id="KW-0723">Serine/threonine-protein kinase</keyword>
<evidence type="ECO:0000259" key="2">
    <source>
        <dbReference type="Pfam" id="PF13581"/>
    </source>
</evidence>